<dbReference type="Pfam" id="PF08241">
    <property type="entry name" value="Methyltransf_11"/>
    <property type="match status" value="1"/>
</dbReference>
<proteinExistence type="inferred from homology"/>
<organism evidence="6 7">
    <name type="scientific">Heyndrickxia shackletonii</name>
    <dbReference type="NCBI Taxonomy" id="157838"/>
    <lineage>
        <taxon>Bacteria</taxon>
        <taxon>Bacillati</taxon>
        <taxon>Bacillota</taxon>
        <taxon>Bacilli</taxon>
        <taxon>Bacillales</taxon>
        <taxon>Bacillaceae</taxon>
        <taxon>Heyndrickxia</taxon>
    </lineage>
</organism>
<comment type="similarity">
    <text evidence="1">Belongs to the methyltransferase superfamily.</text>
</comment>
<evidence type="ECO:0000256" key="1">
    <source>
        <dbReference type="ARBA" id="ARBA00008361"/>
    </source>
</evidence>
<protein>
    <submittedName>
        <fullName evidence="6">SAM-dependent methyltransferase</fullName>
    </submittedName>
</protein>
<dbReference type="PATRIC" id="fig|157838.3.peg.5313"/>
<accession>A0A0Q3T9J3</accession>
<dbReference type="SUPFAM" id="SSF53335">
    <property type="entry name" value="S-adenosyl-L-methionine-dependent methyltransferases"/>
    <property type="match status" value="1"/>
</dbReference>
<evidence type="ECO:0000259" key="5">
    <source>
        <dbReference type="Pfam" id="PF08241"/>
    </source>
</evidence>
<dbReference type="PANTHER" id="PTHR44942:SF4">
    <property type="entry name" value="METHYLTRANSFERASE TYPE 11 DOMAIN-CONTAINING PROTEIN"/>
    <property type="match status" value="1"/>
</dbReference>
<dbReference type="RefSeq" id="WP_055742327.1">
    <property type="nucleotide sequence ID" value="NZ_JAAIWL010000002.1"/>
</dbReference>
<keyword evidence="3 6" id="KW-0808">Transferase</keyword>
<reference evidence="6 7" key="1">
    <citation type="submission" date="2015-09" db="EMBL/GenBank/DDBJ databases">
        <title>Genome sequencing project for genomic taxonomy and phylogenomics of Bacillus-like bacteria.</title>
        <authorList>
            <person name="Liu B."/>
            <person name="Wang J."/>
            <person name="Zhu Y."/>
            <person name="Liu G."/>
            <person name="Chen Q."/>
            <person name="Chen Z."/>
            <person name="Lan J."/>
            <person name="Che J."/>
            <person name="Ge C."/>
            <person name="Shi H."/>
            <person name="Pan Z."/>
            <person name="Liu X."/>
        </authorList>
    </citation>
    <scope>NUCLEOTIDE SEQUENCE [LARGE SCALE GENOMIC DNA]</scope>
    <source>
        <strain evidence="6 7">LMG 18435</strain>
    </source>
</reference>
<dbReference type="EMBL" id="LJJC01000015">
    <property type="protein sequence ID" value="KQL50720.1"/>
    <property type="molecule type" value="Genomic_DNA"/>
</dbReference>
<dbReference type="AlphaFoldDB" id="A0A0Q3T9J3"/>
<evidence type="ECO:0000256" key="4">
    <source>
        <dbReference type="SAM" id="MobiDB-lite"/>
    </source>
</evidence>
<feature type="region of interest" description="Disordered" evidence="4">
    <location>
        <begin position="1"/>
        <end position="25"/>
    </location>
</feature>
<evidence type="ECO:0000256" key="3">
    <source>
        <dbReference type="ARBA" id="ARBA00022679"/>
    </source>
</evidence>
<feature type="domain" description="Methyltransferase type 11" evidence="5">
    <location>
        <begin position="47"/>
        <end position="142"/>
    </location>
</feature>
<evidence type="ECO:0000313" key="6">
    <source>
        <dbReference type="EMBL" id="KQL50720.1"/>
    </source>
</evidence>
<dbReference type="STRING" id="157838.AN964_24145"/>
<dbReference type="InterPro" id="IPR051052">
    <property type="entry name" value="Diverse_substrate_MTase"/>
</dbReference>
<dbReference type="Gene3D" id="3.40.50.150">
    <property type="entry name" value="Vaccinia Virus protein VP39"/>
    <property type="match status" value="1"/>
</dbReference>
<dbReference type="OrthoDB" id="43862at2"/>
<dbReference type="InterPro" id="IPR013216">
    <property type="entry name" value="Methyltransf_11"/>
</dbReference>
<name>A0A0Q3T9J3_9BACI</name>
<evidence type="ECO:0000313" key="7">
    <source>
        <dbReference type="Proteomes" id="UP000051888"/>
    </source>
</evidence>
<evidence type="ECO:0000256" key="2">
    <source>
        <dbReference type="ARBA" id="ARBA00022603"/>
    </source>
</evidence>
<dbReference type="InterPro" id="IPR029063">
    <property type="entry name" value="SAM-dependent_MTases_sf"/>
</dbReference>
<dbReference type="GO" id="GO:0008757">
    <property type="term" value="F:S-adenosylmethionine-dependent methyltransferase activity"/>
    <property type="evidence" value="ECO:0007669"/>
    <property type="project" value="InterPro"/>
</dbReference>
<dbReference type="Proteomes" id="UP000051888">
    <property type="component" value="Unassembled WGS sequence"/>
</dbReference>
<dbReference type="CDD" id="cd02440">
    <property type="entry name" value="AdoMet_MTases"/>
    <property type="match status" value="1"/>
</dbReference>
<dbReference type="GO" id="GO:0032259">
    <property type="term" value="P:methylation"/>
    <property type="evidence" value="ECO:0007669"/>
    <property type="project" value="UniProtKB-KW"/>
</dbReference>
<feature type="compositionally biased region" description="Polar residues" evidence="4">
    <location>
        <begin position="11"/>
        <end position="21"/>
    </location>
</feature>
<sequence>MEQTKKDVRQQFGQSAQSYVESKQHKDGNDLQKLVGMASITGKEELLDIATGGGHTANAFASRVRSVTALDLTKEMLAAAEKFIKGNGHHNVQFMEGDAEKLPFANETFDIVTCRIAPHHFPNIRDFLSEVNRVLKNNGQFLLDDNVAPEEKAFDEFYNTIEKIRDYSHFRAWKKSEWIQMLEDNGFEVGEWHRFEKVFIFEPWCNRMNLSDKEKEHLNSFILNASEEIKAKFAIKVENSRVVSFKGEAIVLKALKN</sequence>
<dbReference type="PANTHER" id="PTHR44942">
    <property type="entry name" value="METHYLTRANSF_11 DOMAIN-CONTAINING PROTEIN"/>
    <property type="match status" value="1"/>
</dbReference>
<comment type="caution">
    <text evidence="6">The sequence shown here is derived from an EMBL/GenBank/DDBJ whole genome shotgun (WGS) entry which is preliminary data.</text>
</comment>
<gene>
    <name evidence="6" type="ORF">AN964_24145</name>
</gene>
<keyword evidence="7" id="KW-1185">Reference proteome</keyword>
<keyword evidence="2 6" id="KW-0489">Methyltransferase</keyword>